<feature type="transmembrane region" description="Helical" evidence="8">
    <location>
        <begin position="318"/>
        <end position="337"/>
    </location>
</feature>
<evidence type="ECO:0000256" key="6">
    <source>
        <dbReference type="ARBA" id="ARBA00022989"/>
    </source>
</evidence>
<evidence type="ECO:0000313" key="9">
    <source>
        <dbReference type="EMBL" id="GAD75769.1"/>
    </source>
</evidence>
<feature type="transmembrane region" description="Helical" evidence="8">
    <location>
        <begin position="102"/>
        <end position="122"/>
    </location>
</feature>
<keyword evidence="7 8" id="KW-0472">Membrane</keyword>
<dbReference type="Pfam" id="PF01032">
    <property type="entry name" value="FecCD"/>
    <property type="match status" value="2"/>
</dbReference>
<sequence>MNTRSIDVSTSSKQWPLKAIVLTTFLTIFFSFGGLLHLTAPYSQGIGSLWQTLFYFDPDNYQHLITQLTYLPRLSMALMCGFALAVSGCVMQFVLRNPIASPTTLGVASGAELGMVLGLLIIPIQFALSSFVAAFIGGCLATGLVFILSSTRGYAPLHMVLSGMVVSLFLGSITTMLLMVNEQKLSSLFVWGAGVLNQNGWISVQTLLPIVIVPTLLLLLLQRPLSALQFGDNVALSLGINIKKIKLLCLSLAIFICAAVVSEVGLIGFVGIVAPAIARMLGIRLLWKQIITSGLIGSGLLLMIDLVIQPFSGVGGELLPTGAMTALIGAPFLLWLLHKTPLQAEFKARDESTAGYQSHAPKNTLIVLILSLTLMCFLALIIGKNQDGWSFTLNQKLFELRAPRVFVALLAGIGLAFAGSLIQRISNNPMASPEILGISSGAALALVLGTIFAGAVQREQQMLLGTLGALSVTALVWLLGRKSQFSPTQTLLIGIALSAGLDALLRIAMSSGHDNATALLTWLSGSTYLANFNDVVLLMVGVSILGMTALLLYRWVDLISLGDTVAHSIGINIALVRLVLLLLVALFTTLCTIVIGPLSFIGLLAPHMARSLHQYRALPQMLTAALLGAIIMVLADWVGRVVWFPWQFPSGLLASLIGGGYFLYLMRR</sequence>
<reference evidence="9 10" key="1">
    <citation type="submission" date="2013-09" db="EMBL/GenBank/DDBJ databases">
        <title>Whole genome shotgun sequence of Vibrio azureus NBRC 104587.</title>
        <authorList>
            <person name="Isaki S."/>
            <person name="Hosoyama A."/>
            <person name="Numata M."/>
            <person name="Hashimoto M."/>
            <person name="Hosoyama Y."/>
            <person name="Tsuchikane K."/>
            <person name="Noguchi M."/>
            <person name="Hirakata S."/>
            <person name="Ichikawa N."/>
            <person name="Ohji S."/>
            <person name="Yamazoe A."/>
            <person name="Fujita N."/>
        </authorList>
    </citation>
    <scope>NUCLEOTIDE SEQUENCE [LARGE SCALE GENOMIC DNA]</scope>
    <source>
        <strain evidence="9 10">NBRC 104587</strain>
    </source>
</reference>
<dbReference type="Gene3D" id="1.10.3470.10">
    <property type="entry name" value="ABC transporter involved in vitamin B12 uptake, BtuC"/>
    <property type="match status" value="2"/>
</dbReference>
<dbReference type="InterPro" id="IPR037294">
    <property type="entry name" value="ABC_BtuC-like"/>
</dbReference>
<feature type="transmembrane region" description="Helical" evidence="8">
    <location>
        <begin position="621"/>
        <end position="638"/>
    </location>
</feature>
<dbReference type="eggNOG" id="COG0609">
    <property type="taxonomic scope" value="Bacteria"/>
</dbReference>
<dbReference type="CDD" id="cd06550">
    <property type="entry name" value="TM_ABC_iron-siderophores_like"/>
    <property type="match status" value="2"/>
</dbReference>
<feature type="transmembrane region" description="Helical" evidence="8">
    <location>
        <begin position="74"/>
        <end position="95"/>
    </location>
</feature>
<feature type="transmembrane region" description="Helical" evidence="8">
    <location>
        <begin position="593"/>
        <end position="609"/>
    </location>
</feature>
<dbReference type="GO" id="GO:0005886">
    <property type="term" value="C:plasma membrane"/>
    <property type="evidence" value="ECO:0007669"/>
    <property type="project" value="UniProtKB-SubCell"/>
</dbReference>
<organism evidence="9 10">
    <name type="scientific">Vibrio azureus NBRC 104587</name>
    <dbReference type="NCBI Taxonomy" id="1219077"/>
    <lineage>
        <taxon>Bacteria</taxon>
        <taxon>Pseudomonadati</taxon>
        <taxon>Pseudomonadota</taxon>
        <taxon>Gammaproteobacteria</taxon>
        <taxon>Vibrionales</taxon>
        <taxon>Vibrionaceae</taxon>
        <taxon>Vibrio</taxon>
    </lineage>
</organism>
<protein>
    <submittedName>
        <fullName evidence="9">Fe(3+)-ferrichrome ABC transporter permease protein</fullName>
    </submittedName>
</protein>
<dbReference type="GO" id="GO:0022857">
    <property type="term" value="F:transmembrane transporter activity"/>
    <property type="evidence" value="ECO:0007669"/>
    <property type="project" value="InterPro"/>
</dbReference>
<feature type="transmembrane region" description="Helical" evidence="8">
    <location>
        <begin position="462"/>
        <end position="479"/>
    </location>
</feature>
<feature type="transmembrane region" description="Helical" evidence="8">
    <location>
        <begin position="294"/>
        <end position="312"/>
    </location>
</feature>
<feature type="transmembrane region" description="Helical" evidence="8">
    <location>
        <begin position="435"/>
        <end position="456"/>
    </location>
</feature>
<name>U3C2U6_9VIBR</name>
<evidence type="ECO:0000256" key="5">
    <source>
        <dbReference type="ARBA" id="ARBA00022692"/>
    </source>
</evidence>
<dbReference type="EMBL" id="BATL01000029">
    <property type="protein sequence ID" value="GAD75769.1"/>
    <property type="molecule type" value="Genomic_DNA"/>
</dbReference>
<dbReference type="SUPFAM" id="SSF81345">
    <property type="entry name" value="ABC transporter involved in vitamin B12 uptake, BtuC"/>
    <property type="match status" value="2"/>
</dbReference>
<feature type="transmembrane region" description="Helical" evidence="8">
    <location>
        <begin position="402"/>
        <end position="423"/>
    </location>
</feature>
<dbReference type="OrthoDB" id="9811721at2"/>
<keyword evidence="6 8" id="KW-1133">Transmembrane helix</keyword>
<comment type="caution">
    <text evidence="9">The sequence shown here is derived from an EMBL/GenBank/DDBJ whole genome shotgun (WGS) entry which is preliminary data.</text>
</comment>
<evidence type="ECO:0000256" key="7">
    <source>
        <dbReference type="ARBA" id="ARBA00023136"/>
    </source>
</evidence>
<feature type="transmembrane region" description="Helical" evidence="8">
    <location>
        <begin position="365"/>
        <end position="382"/>
    </location>
</feature>
<dbReference type="GO" id="GO:0033214">
    <property type="term" value="P:siderophore-iron import into cell"/>
    <property type="evidence" value="ECO:0007669"/>
    <property type="project" value="TreeGrafter"/>
</dbReference>
<keyword evidence="4" id="KW-1003">Cell membrane</keyword>
<accession>U3C2U6</accession>
<comment type="similarity">
    <text evidence="2">Belongs to the binding-protein-dependent transport system permease family. FecCD subfamily.</text>
</comment>
<evidence type="ECO:0000256" key="8">
    <source>
        <dbReference type="SAM" id="Phobius"/>
    </source>
</evidence>
<keyword evidence="3" id="KW-0813">Transport</keyword>
<feature type="transmembrane region" description="Helical" evidence="8">
    <location>
        <begin position="529"/>
        <end position="553"/>
    </location>
</feature>
<dbReference type="Proteomes" id="UP000016567">
    <property type="component" value="Unassembled WGS sequence"/>
</dbReference>
<evidence type="ECO:0000256" key="3">
    <source>
        <dbReference type="ARBA" id="ARBA00022448"/>
    </source>
</evidence>
<proteinExistence type="inferred from homology"/>
<evidence type="ECO:0000256" key="2">
    <source>
        <dbReference type="ARBA" id="ARBA00007935"/>
    </source>
</evidence>
<feature type="transmembrane region" description="Helical" evidence="8">
    <location>
        <begin position="644"/>
        <end position="665"/>
    </location>
</feature>
<dbReference type="PANTHER" id="PTHR30472">
    <property type="entry name" value="FERRIC ENTEROBACTIN TRANSPORT SYSTEM PERMEASE PROTEIN"/>
    <property type="match status" value="1"/>
</dbReference>
<evidence type="ECO:0000313" key="10">
    <source>
        <dbReference type="Proteomes" id="UP000016567"/>
    </source>
</evidence>
<keyword evidence="10" id="KW-1185">Reference proteome</keyword>
<comment type="subcellular location">
    <subcellularLocation>
        <location evidence="1">Cell membrane</location>
        <topology evidence="1">Multi-pass membrane protein</topology>
    </subcellularLocation>
</comment>
<dbReference type="AlphaFoldDB" id="U3C2U6"/>
<evidence type="ECO:0000256" key="4">
    <source>
        <dbReference type="ARBA" id="ARBA00022475"/>
    </source>
</evidence>
<feature type="transmembrane region" description="Helical" evidence="8">
    <location>
        <begin position="160"/>
        <end position="180"/>
    </location>
</feature>
<feature type="transmembrane region" description="Helical" evidence="8">
    <location>
        <begin position="128"/>
        <end position="148"/>
    </location>
</feature>
<feature type="transmembrane region" description="Helical" evidence="8">
    <location>
        <begin position="20"/>
        <end position="40"/>
    </location>
</feature>
<gene>
    <name evidence="9" type="primary">fhuB</name>
    <name evidence="9" type="ORF">VAZ01S_029_00390</name>
</gene>
<keyword evidence="5 8" id="KW-0812">Transmembrane</keyword>
<feature type="transmembrane region" description="Helical" evidence="8">
    <location>
        <begin position="200"/>
        <end position="221"/>
    </location>
</feature>
<evidence type="ECO:0000256" key="1">
    <source>
        <dbReference type="ARBA" id="ARBA00004651"/>
    </source>
</evidence>
<dbReference type="RefSeq" id="WP_021709525.1">
    <property type="nucleotide sequence ID" value="NZ_BAOB01000224.1"/>
</dbReference>
<dbReference type="STRING" id="1219077.VAZ01S_029_00390"/>
<dbReference type="PANTHER" id="PTHR30472:SF37">
    <property type="entry name" value="FE(3+) DICITRATE TRANSPORT SYSTEM PERMEASE PROTEIN FECD-RELATED"/>
    <property type="match status" value="1"/>
</dbReference>
<dbReference type="NCBIfam" id="NF007866">
    <property type="entry name" value="PRK10577.1-2"/>
    <property type="match status" value="1"/>
</dbReference>
<dbReference type="InterPro" id="IPR000522">
    <property type="entry name" value="ABC_transptr_permease_BtuC"/>
</dbReference>